<dbReference type="Gene3D" id="3.30.470.20">
    <property type="entry name" value="ATP-grasp fold, B domain"/>
    <property type="match status" value="1"/>
</dbReference>
<dbReference type="SUPFAM" id="SSF51246">
    <property type="entry name" value="Rudiment single hybrid motif"/>
    <property type="match status" value="1"/>
</dbReference>
<dbReference type="Proteomes" id="UP000198921">
    <property type="component" value="Unassembled WGS sequence"/>
</dbReference>
<dbReference type="InterPro" id="IPR005481">
    <property type="entry name" value="BC-like_N"/>
</dbReference>
<evidence type="ECO:0000313" key="11">
    <source>
        <dbReference type="Proteomes" id="UP000198921"/>
    </source>
</evidence>
<gene>
    <name evidence="10" type="ORF">SAMN05660209_04372</name>
</gene>
<dbReference type="InterPro" id="IPR051602">
    <property type="entry name" value="ACC_Biotin_Carboxylase"/>
</dbReference>
<dbReference type="InterPro" id="IPR011054">
    <property type="entry name" value="Rudment_hybrid_motif"/>
</dbReference>
<dbReference type="Pfam" id="PF02785">
    <property type="entry name" value="Biotin_carb_C"/>
    <property type="match status" value="1"/>
</dbReference>
<evidence type="ECO:0000313" key="10">
    <source>
        <dbReference type="EMBL" id="SDZ01586.1"/>
    </source>
</evidence>
<sequence>MAEIRRLLISNRGEIAVRIIRACFDEGIESVLACSAADTDSLAARLADRVVVIGPAAAGESYLSVERVVAAALYAECDALHPGYGFLSERPELVDACQESKITYVGPPADIMRRAGSKLGAREVAEQAGIPTGKGTPGLSSAAEARRAAEELDSFPLLLKASAGGGGRGMTIVRSLDEVEAAYGRSSTEAERAFGDGTVYFEPYVEKARHVEVQILADTQGNVCHLGERDCSTQRRYQKIIEEAPAVGLPSSLIEQIRTAAVDLARALEYVGAGTVEFLVDASTHRFIFLEVNARVQVEHPITEEITGVDIVREQLRIARGQALSFTQEDIRLSGHAIECRLNAENARAGFLPTPGTILHWTVPQGTGVRIDTYAHDGAVVAPWYDSLVAKVIVHASDRDAAVALMRRTLSRIEVDGISTTADIHAAILAHPDFAREPVTTRWVEEEFLPTWSPAAV</sequence>
<evidence type="ECO:0000259" key="8">
    <source>
        <dbReference type="PROSITE" id="PS50975"/>
    </source>
</evidence>
<dbReference type="InterPro" id="IPR005482">
    <property type="entry name" value="Biotin_COase_C"/>
</dbReference>
<evidence type="ECO:0000259" key="9">
    <source>
        <dbReference type="PROSITE" id="PS50979"/>
    </source>
</evidence>
<dbReference type="InterPro" id="IPR005479">
    <property type="entry name" value="CPAse_ATP-bd"/>
</dbReference>
<keyword evidence="3" id="KW-0436">Ligase</keyword>
<evidence type="ECO:0000256" key="5">
    <source>
        <dbReference type="ARBA" id="ARBA00022840"/>
    </source>
</evidence>
<dbReference type="RefSeq" id="WP_170856906.1">
    <property type="nucleotide sequence ID" value="NZ_FNOT01000016.1"/>
</dbReference>
<dbReference type="SUPFAM" id="SSF52440">
    <property type="entry name" value="PreATP-grasp domain"/>
    <property type="match status" value="1"/>
</dbReference>
<dbReference type="PANTHER" id="PTHR48095">
    <property type="entry name" value="PYRUVATE CARBOXYLASE SUBUNIT A"/>
    <property type="match status" value="1"/>
</dbReference>
<name>A0A1H3PKG7_9ACTN</name>
<feature type="domain" description="Biotin carboxylation" evidence="9">
    <location>
        <begin position="3"/>
        <end position="449"/>
    </location>
</feature>
<organism evidence="10 11">
    <name type="scientific">Geodermatophilus africanus</name>
    <dbReference type="NCBI Taxonomy" id="1137993"/>
    <lineage>
        <taxon>Bacteria</taxon>
        <taxon>Bacillati</taxon>
        <taxon>Actinomycetota</taxon>
        <taxon>Actinomycetes</taxon>
        <taxon>Geodermatophilales</taxon>
        <taxon>Geodermatophilaceae</taxon>
        <taxon>Geodermatophilus</taxon>
    </lineage>
</organism>
<dbReference type="GO" id="GO:0005524">
    <property type="term" value="F:ATP binding"/>
    <property type="evidence" value="ECO:0007669"/>
    <property type="project" value="UniProtKB-UniRule"/>
</dbReference>
<dbReference type="STRING" id="1137993.SAMN05660209_04372"/>
<evidence type="ECO:0000256" key="1">
    <source>
        <dbReference type="ARBA" id="ARBA00003761"/>
    </source>
</evidence>
<dbReference type="InterPro" id="IPR011761">
    <property type="entry name" value="ATP-grasp"/>
</dbReference>
<dbReference type="GO" id="GO:0004075">
    <property type="term" value="F:biotin carboxylase activity"/>
    <property type="evidence" value="ECO:0007669"/>
    <property type="project" value="UniProtKB-EC"/>
</dbReference>
<dbReference type="SMART" id="SM00878">
    <property type="entry name" value="Biotin_carb_C"/>
    <property type="match status" value="1"/>
</dbReference>
<dbReference type="PROSITE" id="PS00867">
    <property type="entry name" value="CPSASE_2"/>
    <property type="match status" value="1"/>
</dbReference>
<keyword evidence="5 7" id="KW-0067">ATP-binding</keyword>
<dbReference type="AlphaFoldDB" id="A0A1H3PKG7"/>
<dbReference type="EMBL" id="FNOT01000016">
    <property type="protein sequence ID" value="SDZ01586.1"/>
    <property type="molecule type" value="Genomic_DNA"/>
</dbReference>
<feature type="domain" description="ATP-grasp" evidence="8">
    <location>
        <begin position="122"/>
        <end position="320"/>
    </location>
</feature>
<evidence type="ECO:0000256" key="7">
    <source>
        <dbReference type="PROSITE-ProRule" id="PRU00409"/>
    </source>
</evidence>
<keyword evidence="11" id="KW-1185">Reference proteome</keyword>
<dbReference type="EC" id="6.3.4.14" evidence="2"/>
<dbReference type="PROSITE" id="PS00866">
    <property type="entry name" value="CPSASE_1"/>
    <property type="match status" value="1"/>
</dbReference>
<dbReference type="PROSITE" id="PS50979">
    <property type="entry name" value="BC"/>
    <property type="match status" value="1"/>
</dbReference>
<evidence type="ECO:0000256" key="6">
    <source>
        <dbReference type="ARBA" id="ARBA00048600"/>
    </source>
</evidence>
<comment type="function">
    <text evidence="1">This protein is a component of the acetyl coenzyme A carboxylase complex; first, biotin carboxylase catalyzes the carboxylation of the carrier protein and then the transcarboxylase transfers the carboxyl group to form malonyl-CoA.</text>
</comment>
<reference evidence="11" key="1">
    <citation type="submission" date="2016-10" db="EMBL/GenBank/DDBJ databases">
        <authorList>
            <person name="Varghese N."/>
            <person name="Submissions S."/>
        </authorList>
    </citation>
    <scope>NUCLEOTIDE SEQUENCE [LARGE SCALE GENOMIC DNA]</scope>
    <source>
        <strain evidence="11">DSM 45422</strain>
    </source>
</reference>
<dbReference type="SUPFAM" id="SSF56059">
    <property type="entry name" value="Glutathione synthetase ATP-binding domain-like"/>
    <property type="match status" value="1"/>
</dbReference>
<dbReference type="InterPro" id="IPR016185">
    <property type="entry name" value="PreATP-grasp_dom_sf"/>
</dbReference>
<dbReference type="PANTHER" id="PTHR48095:SF2">
    <property type="entry name" value="BIOTIN CARBOXYLASE, CHLOROPLASTIC"/>
    <property type="match status" value="1"/>
</dbReference>
<protein>
    <recommendedName>
        <fullName evidence="2">biotin carboxylase</fullName>
        <ecNumber evidence="2">6.3.4.14</ecNumber>
    </recommendedName>
</protein>
<proteinExistence type="predicted"/>
<dbReference type="Pfam" id="PF02786">
    <property type="entry name" value="CPSase_L_D2"/>
    <property type="match status" value="1"/>
</dbReference>
<comment type="catalytic activity">
    <reaction evidence="6">
        <text>N(6)-biotinyl-L-lysyl-[protein] + hydrogencarbonate + ATP = N(6)-carboxybiotinyl-L-lysyl-[protein] + ADP + phosphate + H(+)</text>
        <dbReference type="Rhea" id="RHEA:13501"/>
        <dbReference type="Rhea" id="RHEA-COMP:10505"/>
        <dbReference type="Rhea" id="RHEA-COMP:10506"/>
        <dbReference type="ChEBI" id="CHEBI:15378"/>
        <dbReference type="ChEBI" id="CHEBI:17544"/>
        <dbReference type="ChEBI" id="CHEBI:30616"/>
        <dbReference type="ChEBI" id="CHEBI:43474"/>
        <dbReference type="ChEBI" id="CHEBI:83144"/>
        <dbReference type="ChEBI" id="CHEBI:83145"/>
        <dbReference type="ChEBI" id="CHEBI:456216"/>
        <dbReference type="EC" id="6.3.4.14"/>
    </reaction>
</comment>
<evidence type="ECO:0000256" key="4">
    <source>
        <dbReference type="ARBA" id="ARBA00022741"/>
    </source>
</evidence>
<dbReference type="GO" id="GO:0046872">
    <property type="term" value="F:metal ion binding"/>
    <property type="evidence" value="ECO:0007669"/>
    <property type="project" value="InterPro"/>
</dbReference>
<keyword evidence="4 7" id="KW-0547">Nucleotide-binding</keyword>
<evidence type="ECO:0000256" key="2">
    <source>
        <dbReference type="ARBA" id="ARBA00013263"/>
    </source>
</evidence>
<dbReference type="PROSITE" id="PS50975">
    <property type="entry name" value="ATP_GRASP"/>
    <property type="match status" value="1"/>
</dbReference>
<accession>A0A1H3PKG7</accession>
<evidence type="ECO:0000256" key="3">
    <source>
        <dbReference type="ARBA" id="ARBA00022598"/>
    </source>
</evidence>
<dbReference type="InterPro" id="IPR011764">
    <property type="entry name" value="Biotin_carboxylation_dom"/>
</dbReference>
<dbReference type="Pfam" id="PF00289">
    <property type="entry name" value="Biotin_carb_N"/>
    <property type="match status" value="1"/>
</dbReference>